<keyword evidence="9" id="KW-1185">Reference proteome</keyword>
<feature type="active site" description="Proton donor" evidence="5">
    <location>
        <position position="162"/>
    </location>
</feature>
<reference evidence="9" key="1">
    <citation type="submission" date="2019-10" db="EMBL/GenBank/DDBJ databases">
        <title>Streptomyces sp. nov., a novel actinobacterium isolated from alkaline environment.</title>
        <authorList>
            <person name="Golinska P."/>
        </authorList>
    </citation>
    <scope>NUCLEOTIDE SEQUENCE [LARGE SCALE GENOMIC DNA]</scope>
    <source>
        <strain evidence="9">DSM 42108</strain>
    </source>
</reference>
<dbReference type="InterPro" id="IPR023485">
    <property type="entry name" value="Ptyr_pPase"/>
</dbReference>
<keyword evidence="3" id="KW-0378">Hydrolase</keyword>
<evidence type="ECO:0000259" key="7">
    <source>
        <dbReference type="SMART" id="SM00226"/>
    </source>
</evidence>
<comment type="caution">
    <text evidence="8">The sequence shown here is derived from an EMBL/GenBank/DDBJ whole genome shotgun (WGS) entry which is preliminary data.</text>
</comment>
<evidence type="ECO:0000313" key="8">
    <source>
        <dbReference type="EMBL" id="MBB0232600.1"/>
    </source>
</evidence>
<dbReference type="CDD" id="cd16343">
    <property type="entry name" value="LMWPTP"/>
    <property type="match status" value="1"/>
</dbReference>
<dbReference type="GO" id="GO:0004725">
    <property type="term" value="F:protein tyrosine phosphatase activity"/>
    <property type="evidence" value="ECO:0007669"/>
    <property type="project" value="UniProtKB-EC"/>
</dbReference>
<dbReference type="InterPro" id="IPR050438">
    <property type="entry name" value="LMW_PTPase"/>
</dbReference>
<dbReference type="EMBL" id="VKHS01001033">
    <property type="protein sequence ID" value="MBB0232600.1"/>
    <property type="molecule type" value="Genomic_DNA"/>
</dbReference>
<dbReference type="EC" id="3.1.3.48" evidence="2"/>
<dbReference type="Proteomes" id="UP000530234">
    <property type="component" value="Unassembled WGS sequence"/>
</dbReference>
<protein>
    <recommendedName>
        <fullName evidence="2">protein-tyrosine-phosphatase</fullName>
        <ecNumber evidence="2">3.1.3.48</ecNumber>
    </recommendedName>
</protein>
<evidence type="ECO:0000256" key="5">
    <source>
        <dbReference type="PIRSR" id="PIRSR617867-1"/>
    </source>
</evidence>
<dbReference type="PRINTS" id="PR00719">
    <property type="entry name" value="LMWPTPASE"/>
</dbReference>
<name>A0A7W3T7X6_9ACTN</name>
<feature type="region of interest" description="Disordered" evidence="6">
    <location>
        <begin position="1"/>
        <end position="29"/>
    </location>
</feature>
<feature type="domain" description="Phosphotyrosine protein phosphatase I" evidence="7">
    <location>
        <begin position="36"/>
        <end position="188"/>
    </location>
</feature>
<evidence type="ECO:0000256" key="2">
    <source>
        <dbReference type="ARBA" id="ARBA00013064"/>
    </source>
</evidence>
<gene>
    <name evidence="8" type="ORF">FOE67_24730</name>
</gene>
<sequence>MPDSPSESAIEPAIEPARPVDVPDTHRPHTRTAAPVRVCFVCTGNICRSPMAAAVLRRRLAEEGLAGRVAVESAGTDGWHAGDPADTRAAACLLAAGYDAGHTARRFEAEEFSRHDLVIALDTGHLRRLRALAPEAAHTDRIRLLRSFDPSPGAGRSPDVPDPYWGEAEAFAECLAMIEAAMPGLLARVRELLDGADGPDGAGRDGDLRR</sequence>
<evidence type="ECO:0000313" key="9">
    <source>
        <dbReference type="Proteomes" id="UP000530234"/>
    </source>
</evidence>
<dbReference type="PANTHER" id="PTHR11717">
    <property type="entry name" value="LOW MOLECULAR WEIGHT PROTEIN TYROSINE PHOSPHATASE"/>
    <property type="match status" value="1"/>
</dbReference>
<organism evidence="8 9">
    <name type="scientific">Streptomyces calidiresistens</name>
    <dbReference type="NCBI Taxonomy" id="1485586"/>
    <lineage>
        <taxon>Bacteria</taxon>
        <taxon>Bacillati</taxon>
        <taxon>Actinomycetota</taxon>
        <taxon>Actinomycetes</taxon>
        <taxon>Kitasatosporales</taxon>
        <taxon>Streptomycetaceae</taxon>
        <taxon>Streptomyces</taxon>
    </lineage>
</organism>
<feature type="non-terminal residue" evidence="8">
    <location>
        <position position="210"/>
    </location>
</feature>
<comment type="similarity">
    <text evidence="1">Belongs to the low molecular weight phosphotyrosine protein phosphatase family.</text>
</comment>
<dbReference type="InterPro" id="IPR017867">
    <property type="entry name" value="Tyr_phospatase_low_mol_wt"/>
</dbReference>
<dbReference type="SMART" id="SM00226">
    <property type="entry name" value="LMWPc"/>
    <property type="match status" value="1"/>
</dbReference>
<dbReference type="SUPFAM" id="SSF52788">
    <property type="entry name" value="Phosphotyrosine protein phosphatases I"/>
    <property type="match status" value="1"/>
</dbReference>
<dbReference type="Gene3D" id="3.40.50.2300">
    <property type="match status" value="1"/>
</dbReference>
<evidence type="ECO:0000256" key="6">
    <source>
        <dbReference type="SAM" id="MobiDB-lite"/>
    </source>
</evidence>
<keyword evidence="4" id="KW-0904">Protein phosphatase</keyword>
<dbReference type="AlphaFoldDB" id="A0A7W3T7X6"/>
<evidence type="ECO:0000256" key="4">
    <source>
        <dbReference type="ARBA" id="ARBA00022912"/>
    </source>
</evidence>
<evidence type="ECO:0000256" key="1">
    <source>
        <dbReference type="ARBA" id="ARBA00011063"/>
    </source>
</evidence>
<proteinExistence type="inferred from homology"/>
<dbReference type="PANTHER" id="PTHR11717:SF7">
    <property type="entry name" value="LOW MOLECULAR WEIGHT PHOSPHOTYROSINE PROTEIN PHOSPHATASE"/>
    <property type="match status" value="1"/>
</dbReference>
<dbReference type="Pfam" id="PF01451">
    <property type="entry name" value="LMWPc"/>
    <property type="match status" value="1"/>
</dbReference>
<feature type="active site" description="Nucleophile" evidence="5">
    <location>
        <position position="42"/>
    </location>
</feature>
<evidence type="ECO:0000256" key="3">
    <source>
        <dbReference type="ARBA" id="ARBA00022801"/>
    </source>
</evidence>
<dbReference type="InterPro" id="IPR036196">
    <property type="entry name" value="Ptyr_pPase_sf"/>
</dbReference>
<feature type="active site" evidence="5">
    <location>
        <position position="48"/>
    </location>
</feature>
<accession>A0A7W3T7X6</accession>